<feature type="transmembrane region" description="Helical" evidence="8">
    <location>
        <begin position="343"/>
        <end position="363"/>
    </location>
</feature>
<evidence type="ECO:0000256" key="8">
    <source>
        <dbReference type="SAM" id="Phobius"/>
    </source>
</evidence>
<organism evidence="10 11">
    <name type="scientific">Ectopseudomonas mendocina</name>
    <name type="common">Pseudomonas mendocina</name>
    <dbReference type="NCBI Taxonomy" id="300"/>
    <lineage>
        <taxon>Bacteria</taxon>
        <taxon>Pseudomonadati</taxon>
        <taxon>Pseudomonadota</taxon>
        <taxon>Gammaproteobacteria</taxon>
        <taxon>Pseudomonadales</taxon>
        <taxon>Pseudomonadaceae</taxon>
        <taxon>Ectopseudomonas</taxon>
    </lineage>
</organism>
<dbReference type="InterPro" id="IPR047817">
    <property type="entry name" value="ABC2_TM_bact-type"/>
</dbReference>
<feature type="transmembrane region" description="Helical" evidence="8">
    <location>
        <begin position="220"/>
        <end position="244"/>
    </location>
</feature>
<dbReference type="Proteomes" id="UP001476583">
    <property type="component" value="Chromosome"/>
</dbReference>
<dbReference type="Gene3D" id="3.40.1710.10">
    <property type="entry name" value="abc type-2 transporter like domain"/>
    <property type="match status" value="1"/>
</dbReference>
<evidence type="ECO:0000256" key="5">
    <source>
        <dbReference type="ARBA" id="ARBA00022692"/>
    </source>
</evidence>
<evidence type="ECO:0000313" key="10">
    <source>
        <dbReference type="EMBL" id="WXL25513.1"/>
    </source>
</evidence>
<evidence type="ECO:0000256" key="1">
    <source>
        <dbReference type="ARBA" id="ARBA00004651"/>
    </source>
</evidence>
<keyword evidence="7 8" id="KW-0472">Membrane</keyword>
<evidence type="ECO:0000256" key="4">
    <source>
        <dbReference type="ARBA" id="ARBA00022475"/>
    </source>
</evidence>
<evidence type="ECO:0000313" key="11">
    <source>
        <dbReference type="Proteomes" id="UP001476583"/>
    </source>
</evidence>
<evidence type="ECO:0000259" key="9">
    <source>
        <dbReference type="PROSITE" id="PS51012"/>
    </source>
</evidence>
<feature type="transmembrane region" description="Helical" evidence="8">
    <location>
        <begin position="256"/>
        <end position="281"/>
    </location>
</feature>
<gene>
    <name evidence="10" type="ORF">WG219_19800</name>
</gene>
<feature type="domain" description="ABC transmembrane type-2" evidence="9">
    <location>
        <begin position="133"/>
        <end position="369"/>
    </location>
</feature>
<keyword evidence="3" id="KW-0813">Transport</keyword>
<dbReference type="PANTHER" id="PTHR30294:SF47">
    <property type="entry name" value="INNER MEMBRANE TRANSPORT PERMEASE YHHJ"/>
    <property type="match status" value="1"/>
</dbReference>
<evidence type="ECO:0000256" key="7">
    <source>
        <dbReference type="ARBA" id="ARBA00023136"/>
    </source>
</evidence>
<reference evidence="10 11" key="1">
    <citation type="submission" date="2024-03" db="EMBL/GenBank/DDBJ databases">
        <title>Complete genome of BD2.</title>
        <authorList>
            <person name="Cao G."/>
        </authorList>
    </citation>
    <scope>NUCLEOTIDE SEQUENCE [LARGE SCALE GENOMIC DNA]</scope>
    <source>
        <strain evidence="10 11">BD2</strain>
    </source>
</reference>
<keyword evidence="6 8" id="KW-1133">Transmembrane helix</keyword>
<dbReference type="PROSITE" id="PS51012">
    <property type="entry name" value="ABC_TM2"/>
    <property type="match status" value="1"/>
</dbReference>
<sequence length="374" mass="40944">MRKLLNIFNLGLKELRSLQRDYALLLLIIWSFSMGVYSSASSMPESLHNASLAVVDEDRSQLSERIIHAFQPPYFRPPQRIDLNEMDRGMDAGQYTFTLNIPPNFQRDLLAGRSPTAQLNVDATQVSSAFTGAGYIQSIAADEVAEFVRSYRATLPQQAELAVRVAFNPNLTRAWFGSVMEVINQITMLSIILTGAALIREREHGTVEHLLVMPVTPLEIMLAKVWSMGLVVLSAAALSLTLVVQGWLNVPIEGSVALFLFGAALHLFATTSMGIFFGTVARSMPQLGLLIILVLLPLQILSGGTTPRESMPEVVQHLMLAAPTTHFVALAQAILYRGAGLSIVWPQLLAIAGVGALFFIAALTRFRRTLAQMA</sequence>
<keyword evidence="11" id="KW-1185">Reference proteome</keyword>
<accession>A0ABZ2RER9</accession>
<dbReference type="Pfam" id="PF12698">
    <property type="entry name" value="ABC2_membrane_3"/>
    <property type="match status" value="1"/>
</dbReference>
<keyword evidence="5 8" id="KW-0812">Transmembrane</keyword>
<protein>
    <submittedName>
        <fullName evidence="10">ABC transporter permease</fullName>
    </submittedName>
</protein>
<feature type="transmembrane region" description="Helical" evidence="8">
    <location>
        <begin position="318"/>
        <end position="337"/>
    </location>
</feature>
<name>A0ABZ2RER9_ECTME</name>
<proteinExistence type="inferred from homology"/>
<feature type="transmembrane region" description="Helical" evidence="8">
    <location>
        <begin position="287"/>
        <end position="306"/>
    </location>
</feature>
<comment type="similarity">
    <text evidence="2">Belongs to the ABC-2 integral membrane protein family.</text>
</comment>
<evidence type="ECO:0000256" key="6">
    <source>
        <dbReference type="ARBA" id="ARBA00022989"/>
    </source>
</evidence>
<dbReference type="InterPro" id="IPR051449">
    <property type="entry name" value="ABC-2_transporter_component"/>
</dbReference>
<evidence type="ECO:0000256" key="3">
    <source>
        <dbReference type="ARBA" id="ARBA00022448"/>
    </source>
</evidence>
<dbReference type="PANTHER" id="PTHR30294">
    <property type="entry name" value="MEMBRANE COMPONENT OF ABC TRANSPORTER YHHJ-RELATED"/>
    <property type="match status" value="1"/>
</dbReference>
<dbReference type="EMBL" id="CP148074">
    <property type="protein sequence ID" value="WXL25513.1"/>
    <property type="molecule type" value="Genomic_DNA"/>
</dbReference>
<comment type="subcellular location">
    <subcellularLocation>
        <location evidence="1">Cell membrane</location>
        <topology evidence="1">Multi-pass membrane protein</topology>
    </subcellularLocation>
</comment>
<evidence type="ECO:0000256" key="2">
    <source>
        <dbReference type="ARBA" id="ARBA00007783"/>
    </source>
</evidence>
<dbReference type="InterPro" id="IPR013525">
    <property type="entry name" value="ABC2_TM"/>
</dbReference>
<keyword evidence="4" id="KW-1003">Cell membrane</keyword>